<feature type="region of interest" description="Disordered" evidence="1">
    <location>
        <begin position="33"/>
        <end position="133"/>
    </location>
</feature>
<dbReference type="AlphaFoldDB" id="A0A1I7SEM2"/>
<evidence type="ECO:0000256" key="1">
    <source>
        <dbReference type="SAM" id="MobiDB-lite"/>
    </source>
</evidence>
<dbReference type="Proteomes" id="UP000582659">
    <property type="component" value="Unassembled WGS sequence"/>
</dbReference>
<dbReference type="Proteomes" id="UP000659654">
    <property type="component" value="Unassembled WGS sequence"/>
</dbReference>
<organism evidence="4 6">
    <name type="scientific">Bursaphelenchus xylophilus</name>
    <name type="common">Pinewood nematode worm</name>
    <name type="synonym">Aphelenchoides xylophilus</name>
    <dbReference type="NCBI Taxonomy" id="6326"/>
    <lineage>
        <taxon>Eukaryota</taxon>
        <taxon>Metazoa</taxon>
        <taxon>Ecdysozoa</taxon>
        <taxon>Nematoda</taxon>
        <taxon>Chromadorea</taxon>
        <taxon>Rhabditida</taxon>
        <taxon>Tylenchina</taxon>
        <taxon>Tylenchomorpha</taxon>
        <taxon>Aphelenchoidea</taxon>
        <taxon>Aphelenchoididae</taxon>
        <taxon>Bursaphelenchus</taxon>
    </lineage>
</organism>
<reference evidence="6" key="1">
    <citation type="submission" date="2016-11" db="UniProtKB">
        <authorList>
            <consortium name="WormBaseParasite"/>
        </authorList>
    </citation>
    <scope>IDENTIFICATION</scope>
</reference>
<dbReference type="WBParaSite" id="BXY_1148100.1">
    <property type="protein sequence ID" value="BXY_1148100.1"/>
    <property type="gene ID" value="BXY_1148100"/>
</dbReference>
<feature type="compositionally biased region" description="Low complexity" evidence="1">
    <location>
        <begin position="112"/>
        <end position="125"/>
    </location>
</feature>
<evidence type="ECO:0000313" key="2">
    <source>
        <dbReference type="EMBL" id="CAD5224752.1"/>
    </source>
</evidence>
<evidence type="ECO:0000313" key="6">
    <source>
        <dbReference type="WBParaSite" id="BXY_1148100.1"/>
    </source>
</evidence>
<evidence type="ECO:0000313" key="4">
    <source>
        <dbReference type="Proteomes" id="UP000095284"/>
    </source>
</evidence>
<gene>
    <name evidence="2" type="ORF">BXYJ_LOCUS8201</name>
</gene>
<dbReference type="EMBL" id="CAJFCV020000004">
    <property type="protein sequence ID" value="CAG9113644.1"/>
    <property type="molecule type" value="Genomic_DNA"/>
</dbReference>
<dbReference type="EMBL" id="CAJFDI010000004">
    <property type="protein sequence ID" value="CAD5224752.1"/>
    <property type="molecule type" value="Genomic_DNA"/>
</dbReference>
<sequence>MLYLTRHPKPLLRGTRIGRYLNIRLSASLISSPVTGARPKGWAEPASQNDTQARPKGWAEPASQNDALVPPKGRAGPALQHGTQARPEGWAKLASQRGFLGPVLVLDDPKSARPGASSSRPGGSSDKAPAARL</sequence>
<keyword evidence="5" id="KW-1185">Reference proteome</keyword>
<evidence type="ECO:0000313" key="3">
    <source>
        <dbReference type="EMBL" id="CAG9113644.1"/>
    </source>
</evidence>
<reference evidence="3" key="2">
    <citation type="submission" date="2020-08" db="EMBL/GenBank/DDBJ databases">
        <authorList>
            <person name="Kikuchi T."/>
        </authorList>
    </citation>
    <scope>NUCLEOTIDE SEQUENCE</scope>
    <source>
        <strain evidence="2">Ka4C1</strain>
    </source>
</reference>
<evidence type="ECO:0000313" key="5">
    <source>
        <dbReference type="Proteomes" id="UP000659654"/>
    </source>
</evidence>
<proteinExistence type="predicted"/>
<name>A0A1I7SEM2_BURXY</name>
<dbReference type="Proteomes" id="UP000095284">
    <property type="component" value="Unplaced"/>
</dbReference>
<accession>A0A1I7SEM2</accession>
<protein>
    <submittedName>
        <fullName evidence="2">(pine wood nematode) hypothetical protein</fullName>
    </submittedName>
</protein>